<evidence type="ECO:0000256" key="1">
    <source>
        <dbReference type="ARBA" id="ARBA00000223"/>
    </source>
</evidence>
<dbReference type="RefSeq" id="WP_144851027.1">
    <property type="nucleotide sequence ID" value="NZ_VNJI01000031.1"/>
</dbReference>
<dbReference type="EC" id="5.4.99.62" evidence="2 6"/>
<dbReference type="InterPro" id="IPR023750">
    <property type="entry name" value="RbsD-like_sf"/>
</dbReference>
<dbReference type="GO" id="GO:0062193">
    <property type="term" value="F:D-ribose pyranase activity"/>
    <property type="evidence" value="ECO:0007669"/>
    <property type="project" value="UniProtKB-EC"/>
</dbReference>
<dbReference type="Proteomes" id="UP000317036">
    <property type="component" value="Unassembled WGS sequence"/>
</dbReference>
<dbReference type="NCBIfam" id="NF008761">
    <property type="entry name" value="PRK11797.1"/>
    <property type="match status" value="1"/>
</dbReference>
<reference evidence="7 8" key="1">
    <citation type="submission" date="2019-07" db="EMBL/GenBank/DDBJ databases">
        <authorList>
            <person name="Kim J."/>
        </authorList>
    </citation>
    <scope>NUCLEOTIDE SEQUENCE [LARGE SCALE GENOMIC DNA]</scope>
    <source>
        <strain evidence="7 8">JC52</strain>
    </source>
</reference>
<protein>
    <recommendedName>
        <fullName evidence="2 6">D-ribose pyranase</fullName>
        <ecNumber evidence="2 6">5.4.99.62</ecNumber>
    </recommendedName>
</protein>
<dbReference type="PANTHER" id="PTHR37831">
    <property type="entry name" value="D-RIBOSE PYRANASE"/>
    <property type="match status" value="1"/>
</dbReference>
<dbReference type="GO" id="GO:0048029">
    <property type="term" value="F:monosaccharide binding"/>
    <property type="evidence" value="ECO:0007669"/>
    <property type="project" value="InterPro"/>
</dbReference>
<evidence type="ECO:0000313" key="7">
    <source>
        <dbReference type="EMBL" id="TVY07854.1"/>
    </source>
</evidence>
<dbReference type="AlphaFoldDB" id="A0A559K6V8"/>
<dbReference type="HAMAP" id="MF_01661">
    <property type="entry name" value="D_rib_pyranase"/>
    <property type="match status" value="1"/>
</dbReference>
<name>A0A559K6V8_9BACL</name>
<accession>A0A559K6V8</accession>
<comment type="catalytic activity">
    <reaction evidence="1 6">
        <text>beta-D-ribopyranose = beta-D-ribofuranose</text>
        <dbReference type="Rhea" id="RHEA:25432"/>
        <dbReference type="ChEBI" id="CHEBI:27476"/>
        <dbReference type="ChEBI" id="CHEBI:47002"/>
        <dbReference type="EC" id="5.4.99.62"/>
    </reaction>
</comment>
<keyword evidence="5 6" id="KW-0119">Carbohydrate metabolism</keyword>
<evidence type="ECO:0000313" key="8">
    <source>
        <dbReference type="Proteomes" id="UP000317036"/>
    </source>
</evidence>
<dbReference type="UniPathway" id="UPA00916">
    <property type="reaction ID" value="UER00888"/>
</dbReference>
<dbReference type="Pfam" id="PF05025">
    <property type="entry name" value="RbsD_FucU"/>
    <property type="match status" value="1"/>
</dbReference>
<dbReference type="GO" id="GO:0005829">
    <property type="term" value="C:cytosol"/>
    <property type="evidence" value="ECO:0007669"/>
    <property type="project" value="TreeGrafter"/>
</dbReference>
<dbReference type="OrthoDB" id="9805009at2"/>
<gene>
    <name evidence="6 7" type="primary">rbsD</name>
    <name evidence="7" type="ORF">FPZ49_22120</name>
</gene>
<feature type="binding site" evidence="6">
    <location>
        <begin position="114"/>
        <end position="116"/>
    </location>
    <ligand>
        <name>substrate</name>
    </ligand>
</feature>
<feature type="active site" description="Proton donor" evidence="6">
    <location>
        <position position="20"/>
    </location>
</feature>
<dbReference type="InterPro" id="IPR023064">
    <property type="entry name" value="D-ribose_pyranase"/>
</dbReference>
<dbReference type="GO" id="GO:0019303">
    <property type="term" value="P:D-ribose catabolic process"/>
    <property type="evidence" value="ECO:0007669"/>
    <property type="project" value="UniProtKB-UniRule"/>
</dbReference>
<comment type="caution">
    <text evidence="7">The sequence shown here is derived from an EMBL/GenBank/DDBJ whole genome shotgun (WGS) entry which is preliminary data.</text>
</comment>
<comment type="subunit">
    <text evidence="6">Homodecamer.</text>
</comment>
<comment type="similarity">
    <text evidence="6">Belongs to the RbsD / FucU family. RbsD subfamily.</text>
</comment>
<comment type="subcellular location">
    <subcellularLocation>
        <location evidence="6">Cytoplasm</location>
    </subcellularLocation>
</comment>
<comment type="pathway">
    <text evidence="6">Carbohydrate metabolism; D-ribose degradation; D-ribose 5-phosphate from beta-D-ribopyranose: step 1/2.</text>
</comment>
<dbReference type="SUPFAM" id="SSF102546">
    <property type="entry name" value="RbsD-like"/>
    <property type="match status" value="1"/>
</dbReference>
<feature type="binding site" evidence="6">
    <location>
        <position position="91"/>
    </location>
    <ligand>
        <name>substrate</name>
    </ligand>
</feature>
<evidence type="ECO:0000256" key="6">
    <source>
        <dbReference type="HAMAP-Rule" id="MF_01661"/>
    </source>
</evidence>
<dbReference type="Gene3D" id="3.40.1650.10">
    <property type="entry name" value="RbsD-like domain"/>
    <property type="match status" value="1"/>
</dbReference>
<sequence>MKKTALLNSEISSVIARMGHMDHLVIADCGLPIPPHVKRIDLALTAGTPGLIETLQIEEAVVASELISCGRPVYQQLTSAVEGTPIRSLPHEDFKRLIAERAVAVIRTGECTPYANVILQSGVTF</sequence>
<evidence type="ECO:0000256" key="3">
    <source>
        <dbReference type="ARBA" id="ARBA00022490"/>
    </source>
</evidence>
<feature type="binding site" evidence="6">
    <location>
        <position position="28"/>
    </location>
    <ligand>
        <name>substrate</name>
    </ligand>
</feature>
<dbReference type="InterPro" id="IPR007721">
    <property type="entry name" value="RbsD_FucU"/>
</dbReference>
<dbReference type="EMBL" id="VNJI01000031">
    <property type="protein sequence ID" value="TVY07854.1"/>
    <property type="molecule type" value="Genomic_DNA"/>
</dbReference>
<keyword evidence="3 6" id="KW-0963">Cytoplasm</keyword>
<evidence type="ECO:0000256" key="4">
    <source>
        <dbReference type="ARBA" id="ARBA00023235"/>
    </source>
</evidence>
<keyword evidence="8" id="KW-1185">Reference proteome</keyword>
<dbReference type="PANTHER" id="PTHR37831:SF1">
    <property type="entry name" value="D-RIBOSE PYRANASE"/>
    <property type="match status" value="1"/>
</dbReference>
<organism evidence="7 8">
    <name type="scientific">Paenibacillus cremeus</name>
    <dbReference type="NCBI Taxonomy" id="2163881"/>
    <lineage>
        <taxon>Bacteria</taxon>
        <taxon>Bacillati</taxon>
        <taxon>Bacillota</taxon>
        <taxon>Bacilli</taxon>
        <taxon>Bacillales</taxon>
        <taxon>Paenibacillaceae</taxon>
        <taxon>Paenibacillus</taxon>
    </lineage>
</organism>
<proteinExistence type="inferred from homology"/>
<dbReference type="GO" id="GO:0016872">
    <property type="term" value="F:intramolecular lyase activity"/>
    <property type="evidence" value="ECO:0007669"/>
    <property type="project" value="UniProtKB-UniRule"/>
</dbReference>
<keyword evidence="4 6" id="KW-0413">Isomerase</keyword>
<evidence type="ECO:0000256" key="2">
    <source>
        <dbReference type="ARBA" id="ARBA00012862"/>
    </source>
</evidence>
<evidence type="ECO:0000256" key="5">
    <source>
        <dbReference type="ARBA" id="ARBA00023277"/>
    </source>
</evidence>
<comment type="function">
    <text evidence="6">Catalyzes the interconversion of beta-pyran and beta-furan forms of D-ribose.</text>
</comment>